<sequence>MEVIKVSGNHMDPYLSNNYDLSLEWYPSEDAAISLAYYYKDFTGGYENVEENRDITVSLDGVDSIYPGVTHTTRQTSDDSSVIQGIEVTAQKHFSELPYPFDGLGAKVAYNYADSSFVTAEPGSPYVVADANLFGFSPQVASASVYWEGDWATFRVLYKYREQYFQPNNLPFLTRSHRYVQDSSYLDFSANFKVTDYLSLSLKALNLLDEPQIMTRGNDTTVSHYSRSGSTYFLGAKVKF</sequence>
<reference evidence="4 5" key="1">
    <citation type="submission" date="2022-01" db="EMBL/GenBank/DDBJ databases">
        <title>Whole genome-based taxonomy of the Shewanellaceae.</title>
        <authorList>
            <person name="Martin-Rodriguez A.J."/>
        </authorList>
    </citation>
    <scope>NUCLEOTIDE SEQUENCE [LARGE SCALE GENOMIC DNA]</scope>
    <source>
        <strain evidence="4 5">DSM 24955</strain>
    </source>
</reference>
<dbReference type="InterPro" id="IPR036942">
    <property type="entry name" value="Beta-barrel_TonB_sf"/>
</dbReference>
<evidence type="ECO:0000256" key="3">
    <source>
        <dbReference type="ARBA" id="ARBA00023237"/>
    </source>
</evidence>
<comment type="subcellular location">
    <subcellularLocation>
        <location evidence="1">Cell outer membrane</location>
    </subcellularLocation>
</comment>
<evidence type="ECO:0000313" key="5">
    <source>
        <dbReference type="Proteomes" id="UP001202134"/>
    </source>
</evidence>
<dbReference type="Gene3D" id="2.40.170.20">
    <property type="entry name" value="TonB-dependent receptor, beta-barrel domain"/>
    <property type="match status" value="1"/>
</dbReference>
<evidence type="ECO:0000313" key="4">
    <source>
        <dbReference type="EMBL" id="MCL1043848.1"/>
    </source>
</evidence>
<dbReference type="Proteomes" id="UP001202134">
    <property type="component" value="Unassembled WGS sequence"/>
</dbReference>
<dbReference type="EMBL" id="JAKIKU010000001">
    <property type="protein sequence ID" value="MCL1043848.1"/>
    <property type="molecule type" value="Genomic_DNA"/>
</dbReference>
<protein>
    <submittedName>
        <fullName evidence="4">TonB-dependent receptor</fullName>
    </submittedName>
</protein>
<proteinExistence type="predicted"/>
<keyword evidence="4" id="KW-0675">Receptor</keyword>
<dbReference type="RefSeq" id="WP_248954433.1">
    <property type="nucleotide sequence ID" value="NZ_JAKIKU010000001.1"/>
</dbReference>
<name>A0ABT0KJ30_9GAMM</name>
<dbReference type="PANTHER" id="PTHR40980">
    <property type="entry name" value="PLUG DOMAIN-CONTAINING PROTEIN"/>
    <property type="match status" value="1"/>
</dbReference>
<organism evidence="4 5">
    <name type="scientific">Shewanella electrodiphila</name>
    <dbReference type="NCBI Taxonomy" id="934143"/>
    <lineage>
        <taxon>Bacteria</taxon>
        <taxon>Pseudomonadati</taxon>
        <taxon>Pseudomonadota</taxon>
        <taxon>Gammaproteobacteria</taxon>
        <taxon>Alteromonadales</taxon>
        <taxon>Shewanellaceae</taxon>
        <taxon>Shewanella</taxon>
    </lineage>
</organism>
<keyword evidence="3" id="KW-0998">Cell outer membrane</keyword>
<evidence type="ECO:0000256" key="1">
    <source>
        <dbReference type="ARBA" id="ARBA00004442"/>
    </source>
</evidence>
<keyword evidence="5" id="KW-1185">Reference proteome</keyword>
<accession>A0ABT0KJ30</accession>
<comment type="caution">
    <text evidence="4">The sequence shown here is derived from an EMBL/GenBank/DDBJ whole genome shotgun (WGS) entry which is preliminary data.</text>
</comment>
<gene>
    <name evidence="4" type="ORF">L2737_00685</name>
</gene>
<dbReference type="SUPFAM" id="SSF56935">
    <property type="entry name" value="Porins"/>
    <property type="match status" value="1"/>
</dbReference>
<dbReference type="PANTHER" id="PTHR40980:SF4">
    <property type="entry name" value="TONB-DEPENDENT RECEPTOR-LIKE BETA-BARREL DOMAIN-CONTAINING PROTEIN"/>
    <property type="match status" value="1"/>
</dbReference>
<keyword evidence="2" id="KW-0472">Membrane</keyword>
<evidence type="ECO:0000256" key="2">
    <source>
        <dbReference type="ARBA" id="ARBA00023136"/>
    </source>
</evidence>